<comment type="subcellular location">
    <subcellularLocation>
        <location evidence="3">Cytoplasm</location>
    </subcellularLocation>
</comment>
<comment type="cofactor">
    <cofactor evidence="1 3">
        <name>a divalent metal cation</name>
        <dbReference type="ChEBI" id="CHEBI:60240"/>
    </cofactor>
</comment>
<dbReference type="GO" id="GO:0005737">
    <property type="term" value="C:cytoplasm"/>
    <property type="evidence" value="ECO:0007669"/>
    <property type="project" value="UniProtKB-SubCell"/>
</dbReference>
<dbReference type="PANTHER" id="PTHR43213">
    <property type="entry name" value="BIFUNCTIONAL DTTP/UTP PYROPHOSPHATASE/METHYLTRANSFERASE PROTEIN-RELATED"/>
    <property type="match status" value="1"/>
</dbReference>
<comment type="caution">
    <text evidence="4">The sequence shown here is derived from an EMBL/GenBank/DDBJ whole genome shotgun (WGS) entry which is preliminary data.</text>
</comment>
<reference evidence="4 5" key="1">
    <citation type="submission" date="2018-12" db="EMBL/GenBank/DDBJ databases">
        <authorList>
            <person name="Sun L."/>
            <person name="Chen Z."/>
        </authorList>
    </citation>
    <scope>NUCLEOTIDE SEQUENCE [LARGE SCALE GENOMIC DNA]</scope>
    <source>
        <strain evidence="4 5">DSM 15890</strain>
    </source>
</reference>
<dbReference type="Gene3D" id="3.90.950.10">
    <property type="match status" value="1"/>
</dbReference>
<evidence type="ECO:0000256" key="1">
    <source>
        <dbReference type="ARBA" id="ARBA00001968"/>
    </source>
</evidence>
<keyword evidence="5" id="KW-1185">Reference proteome</keyword>
<comment type="similarity">
    <text evidence="3">Belongs to the Maf family. YhdE subfamily.</text>
</comment>
<feature type="site" description="Important for substrate specificity" evidence="3">
    <location>
        <position position="23"/>
    </location>
</feature>
<dbReference type="NCBIfam" id="TIGR00172">
    <property type="entry name" value="maf"/>
    <property type="match status" value="1"/>
</dbReference>
<dbReference type="PIRSF" id="PIRSF006305">
    <property type="entry name" value="Maf"/>
    <property type="match status" value="1"/>
</dbReference>
<comment type="function">
    <text evidence="3">Nucleoside triphosphate pyrophosphatase that hydrolyzes dTTP and UTP. May have a dual role in cell division arrest and in preventing the incorporation of modified nucleotides into cellular nucleic acids.</text>
</comment>
<dbReference type="SUPFAM" id="SSF52972">
    <property type="entry name" value="ITPase-like"/>
    <property type="match status" value="1"/>
</dbReference>
<evidence type="ECO:0000256" key="3">
    <source>
        <dbReference type="HAMAP-Rule" id="MF_00528"/>
    </source>
</evidence>
<dbReference type="AlphaFoldDB" id="A0A433XZM8"/>
<feature type="active site" description="Proton acceptor" evidence="3">
    <location>
        <position position="84"/>
    </location>
</feature>
<name>A0A433XZM8_9BACL</name>
<comment type="catalytic activity">
    <reaction evidence="3">
        <text>dTTP + H2O = dTMP + diphosphate + H(+)</text>
        <dbReference type="Rhea" id="RHEA:28534"/>
        <dbReference type="ChEBI" id="CHEBI:15377"/>
        <dbReference type="ChEBI" id="CHEBI:15378"/>
        <dbReference type="ChEBI" id="CHEBI:33019"/>
        <dbReference type="ChEBI" id="CHEBI:37568"/>
        <dbReference type="ChEBI" id="CHEBI:63528"/>
        <dbReference type="EC" id="3.6.1.9"/>
    </reaction>
</comment>
<dbReference type="Proteomes" id="UP000279446">
    <property type="component" value="Unassembled WGS sequence"/>
</dbReference>
<keyword evidence="2 3" id="KW-0378">Hydrolase</keyword>
<dbReference type="GO" id="GO:0036218">
    <property type="term" value="F:dTTP diphosphatase activity"/>
    <property type="evidence" value="ECO:0007669"/>
    <property type="project" value="RHEA"/>
</dbReference>
<feature type="site" description="Important for substrate specificity" evidence="3">
    <location>
        <position position="85"/>
    </location>
</feature>
<dbReference type="EC" id="3.6.1.9" evidence="3"/>
<dbReference type="HAMAP" id="MF_00528">
    <property type="entry name" value="Maf"/>
    <property type="match status" value="1"/>
</dbReference>
<keyword evidence="3" id="KW-0963">Cytoplasm</keyword>
<sequence length="206" mass="22213">MRRSYVLETTSVRSIILASTSPRRAELLSSLQIPFEIVPSHADETILDHWTPEEIVTELAKRKAEVVYETLELSKRDAVIIGSDTIVVRNGLILGKPKDVEEAASMLRMLQGSSHTVLTGVACIDGLTGSSQVEYRSTTVTMKALAEDEILSYARTGEGLDKAGAYAIQGLGAVIVTGIEGCYFNVVGLPLSLLSDMLANFGINVL</sequence>
<evidence type="ECO:0000313" key="5">
    <source>
        <dbReference type="Proteomes" id="UP000279446"/>
    </source>
</evidence>
<dbReference type="Pfam" id="PF02545">
    <property type="entry name" value="Maf"/>
    <property type="match status" value="1"/>
</dbReference>
<evidence type="ECO:0000256" key="2">
    <source>
        <dbReference type="ARBA" id="ARBA00022801"/>
    </source>
</evidence>
<gene>
    <name evidence="4" type="ORF">EJP82_24520</name>
</gene>
<keyword evidence="3" id="KW-0546">Nucleotide metabolism</keyword>
<comment type="caution">
    <text evidence="3">Lacks conserved residue(s) required for the propagation of feature annotation.</text>
</comment>
<comment type="catalytic activity">
    <reaction evidence="3">
        <text>UTP + H2O = UMP + diphosphate + H(+)</text>
        <dbReference type="Rhea" id="RHEA:29395"/>
        <dbReference type="ChEBI" id="CHEBI:15377"/>
        <dbReference type="ChEBI" id="CHEBI:15378"/>
        <dbReference type="ChEBI" id="CHEBI:33019"/>
        <dbReference type="ChEBI" id="CHEBI:46398"/>
        <dbReference type="ChEBI" id="CHEBI:57865"/>
        <dbReference type="EC" id="3.6.1.9"/>
    </reaction>
</comment>
<dbReference type="OrthoDB" id="9807767at2"/>
<dbReference type="PANTHER" id="PTHR43213:SF5">
    <property type="entry name" value="BIFUNCTIONAL DTTP_UTP PYROPHOSPHATASE_METHYLTRANSFERASE PROTEIN-RELATED"/>
    <property type="match status" value="1"/>
</dbReference>
<dbReference type="GO" id="GO:0036221">
    <property type="term" value="F:UTP diphosphatase activity"/>
    <property type="evidence" value="ECO:0007669"/>
    <property type="project" value="RHEA"/>
</dbReference>
<protein>
    <recommendedName>
        <fullName evidence="3">dTTP/UTP pyrophosphatase</fullName>
        <shortName evidence="3">dTTPase/UTPase</shortName>
        <ecNumber evidence="3">3.6.1.9</ecNumber>
    </recommendedName>
    <alternativeName>
        <fullName evidence="3">Nucleoside triphosphate pyrophosphatase</fullName>
    </alternativeName>
    <alternativeName>
        <fullName evidence="3">Nucleotide pyrophosphatase</fullName>
        <shortName evidence="3">Nucleotide PPase</shortName>
    </alternativeName>
</protein>
<dbReference type="InterPro" id="IPR003697">
    <property type="entry name" value="Maf-like"/>
</dbReference>
<dbReference type="RefSeq" id="WP_127194691.1">
    <property type="nucleotide sequence ID" value="NZ_RZNY01000034.1"/>
</dbReference>
<dbReference type="EMBL" id="RZNY01000034">
    <property type="protein sequence ID" value="RUT40663.1"/>
    <property type="molecule type" value="Genomic_DNA"/>
</dbReference>
<accession>A0A433XZM8</accession>
<dbReference type="GO" id="GO:0009117">
    <property type="term" value="P:nucleotide metabolic process"/>
    <property type="evidence" value="ECO:0007669"/>
    <property type="project" value="UniProtKB-KW"/>
</dbReference>
<evidence type="ECO:0000313" key="4">
    <source>
        <dbReference type="EMBL" id="RUT40663.1"/>
    </source>
</evidence>
<dbReference type="InterPro" id="IPR029001">
    <property type="entry name" value="ITPase-like_fam"/>
</dbReference>
<proteinExistence type="inferred from homology"/>
<feature type="site" description="Important for substrate specificity" evidence="3">
    <location>
        <position position="169"/>
    </location>
</feature>
<organism evidence="4 5">
    <name type="scientific">Paenibacillus anaericanus</name>
    <dbReference type="NCBI Taxonomy" id="170367"/>
    <lineage>
        <taxon>Bacteria</taxon>
        <taxon>Bacillati</taxon>
        <taxon>Bacillota</taxon>
        <taxon>Bacilli</taxon>
        <taxon>Bacillales</taxon>
        <taxon>Paenibacillaceae</taxon>
        <taxon>Paenibacillus</taxon>
    </lineage>
</organism>
<dbReference type="CDD" id="cd00555">
    <property type="entry name" value="Maf"/>
    <property type="match status" value="1"/>
</dbReference>